<gene>
    <name evidence="5" type="ORF">EVOR1521_LOCUS10048</name>
</gene>
<evidence type="ECO:0000256" key="2">
    <source>
        <dbReference type="ARBA" id="ARBA00022729"/>
    </source>
</evidence>
<dbReference type="GO" id="GO:0003756">
    <property type="term" value="F:protein disulfide isomerase activity"/>
    <property type="evidence" value="ECO:0007669"/>
    <property type="project" value="TreeGrafter"/>
</dbReference>
<dbReference type="Gene3D" id="3.40.30.10">
    <property type="entry name" value="Glutaredoxin"/>
    <property type="match status" value="1"/>
</dbReference>
<dbReference type="GO" id="GO:0006457">
    <property type="term" value="P:protein folding"/>
    <property type="evidence" value="ECO:0007669"/>
    <property type="project" value="TreeGrafter"/>
</dbReference>
<dbReference type="PANTHER" id="PTHR45672:SF3">
    <property type="entry name" value="THIOREDOXIN DOMAIN-CONTAINING PROTEIN 5"/>
    <property type="match status" value="1"/>
</dbReference>
<dbReference type="SUPFAM" id="SSF52833">
    <property type="entry name" value="Thioredoxin-like"/>
    <property type="match status" value="1"/>
</dbReference>
<dbReference type="PRINTS" id="PR00421">
    <property type="entry name" value="THIOREDOXIN"/>
</dbReference>
<evidence type="ECO:0000256" key="1">
    <source>
        <dbReference type="ARBA" id="ARBA00006347"/>
    </source>
</evidence>
<dbReference type="Pfam" id="PF00085">
    <property type="entry name" value="Thioredoxin"/>
    <property type="match status" value="1"/>
</dbReference>
<keyword evidence="2" id="KW-0732">Signal</keyword>
<evidence type="ECO:0000256" key="3">
    <source>
        <dbReference type="SAM" id="Coils"/>
    </source>
</evidence>
<feature type="domain" description="Thioredoxin" evidence="4">
    <location>
        <begin position="1"/>
        <end position="117"/>
    </location>
</feature>
<reference evidence="5" key="1">
    <citation type="submission" date="2023-08" db="EMBL/GenBank/DDBJ databases">
        <authorList>
            <person name="Chen Y."/>
            <person name="Shah S."/>
            <person name="Dougan E. K."/>
            <person name="Thang M."/>
            <person name="Chan C."/>
        </authorList>
    </citation>
    <scope>NUCLEOTIDE SEQUENCE</scope>
</reference>
<dbReference type="GO" id="GO:0005783">
    <property type="term" value="C:endoplasmic reticulum"/>
    <property type="evidence" value="ECO:0007669"/>
    <property type="project" value="TreeGrafter"/>
</dbReference>
<proteinExistence type="inferred from homology"/>
<sequence>MKFALLLIAGVSAVELSKESWDEKTAGKSVFVKFFAPWCGHCKSMKPAWDKLMKQYDGHDSIVVADVDCIGDGKSMCDEIGVEGFPTIKYGDPANLEDYEGGREFADLDKFTKTNLGPRCGPGSLDLCDADKKKLIESFLSMPGASLNKEIESKDEEIKAATKKHEEFVESLQKQYEESDKAMQAKKQEIKESGLGLMKAVKSYRKSARTPDESLGVEWA</sequence>
<accession>A0AA36MXW1</accession>
<dbReference type="Proteomes" id="UP001178507">
    <property type="component" value="Unassembled WGS sequence"/>
</dbReference>
<dbReference type="EMBL" id="CAUJNA010000938">
    <property type="protein sequence ID" value="CAJ1382728.1"/>
    <property type="molecule type" value="Genomic_DNA"/>
</dbReference>
<dbReference type="PANTHER" id="PTHR45672">
    <property type="entry name" value="PROTEIN DISULFIDE-ISOMERASE C17H9.14C-RELATED"/>
    <property type="match status" value="1"/>
</dbReference>
<name>A0AA36MXW1_9DINO</name>
<dbReference type="InterPro" id="IPR036249">
    <property type="entry name" value="Thioredoxin-like_sf"/>
</dbReference>
<feature type="coiled-coil region" evidence="3">
    <location>
        <begin position="144"/>
        <end position="189"/>
    </location>
</feature>
<dbReference type="PROSITE" id="PS00194">
    <property type="entry name" value="THIOREDOXIN_1"/>
    <property type="match status" value="1"/>
</dbReference>
<evidence type="ECO:0000313" key="5">
    <source>
        <dbReference type="EMBL" id="CAJ1382728.1"/>
    </source>
</evidence>
<keyword evidence="6" id="KW-1185">Reference proteome</keyword>
<evidence type="ECO:0000313" key="6">
    <source>
        <dbReference type="Proteomes" id="UP001178507"/>
    </source>
</evidence>
<comment type="caution">
    <text evidence="5">The sequence shown here is derived from an EMBL/GenBank/DDBJ whole genome shotgun (WGS) entry which is preliminary data.</text>
</comment>
<dbReference type="InterPro" id="IPR017937">
    <property type="entry name" value="Thioredoxin_CS"/>
</dbReference>
<evidence type="ECO:0000259" key="4">
    <source>
        <dbReference type="PROSITE" id="PS51352"/>
    </source>
</evidence>
<dbReference type="InterPro" id="IPR051063">
    <property type="entry name" value="PDI"/>
</dbReference>
<dbReference type="AlphaFoldDB" id="A0AA36MXW1"/>
<dbReference type="InterPro" id="IPR013766">
    <property type="entry name" value="Thioredoxin_domain"/>
</dbReference>
<dbReference type="PROSITE" id="PS51352">
    <property type="entry name" value="THIOREDOXIN_2"/>
    <property type="match status" value="1"/>
</dbReference>
<organism evidence="5 6">
    <name type="scientific">Effrenium voratum</name>
    <dbReference type="NCBI Taxonomy" id="2562239"/>
    <lineage>
        <taxon>Eukaryota</taxon>
        <taxon>Sar</taxon>
        <taxon>Alveolata</taxon>
        <taxon>Dinophyceae</taxon>
        <taxon>Suessiales</taxon>
        <taxon>Symbiodiniaceae</taxon>
        <taxon>Effrenium</taxon>
    </lineage>
</organism>
<keyword evidence="3" id="KW-0175">Coiled coil</keyword>
<protein>
    <recommendedName>
        <fullName evidence="4">Thioredoxin domain-containing protein</fullName>
    </recommendedName>
</protein>
<comment type="similarity">
    <text evidence="1">Belongs to the protein disulfide isomerase family.</text>
</comment>